<comment type="caution">
    <text evidence="1">The sequence shown here is derived from an EMBL/GenBank/DDBJ whole genome shotgun (WGS) entry which is preliminary data.</text>
</comment>
<evidence type="ECO:0000313" key="1">
    <source>
        <dbReference type="EMBL" id="CAD8144185.1"/>
    </source>
</evidence>
<dbReference type="GO" id="GO:0003723">
    <property type="term" value="F:RNA binding"/>
    <property type="evidence" value="ECO:0007669"/>
    <property type="project" value="InterPro"/>
</dbReference>
<dbReference type="Proteomes" id="UP000683925">
    <property type="component" value="Unassembled WGS sequence"/>
</dbReference>
<dbReference type="PANTHER" id="PTHR11240:SF22">
    <property type="entry name" value="RIBONUCLEASE T2"/>
    <property type="match status" value="1"/>
</dbReference>
<protein>
    <submittedName>
        <fullName evidence="1">Uncharacterized protein</fullName>
    </submittedName>
</protein>
<dbReference type="GO" id="GO:0005576">
    <property type="term" value="C:extracellular region"/>
    <property type="evidence" value="ECO:0007669"/>
    <property type="project" value="TreeGrafter"/>
</dbReference>
<dbReference type="GO" id="GO:0006401">
    <property type="term" value="P:RNA catabolic process"/>
    <property type="evidence" value="ECO:0007669"/>
    <property type="project" value="TreeGrafter"/>
</dbReference>
<sequence>MYSDTFTFRKHEWQKHGACHPDNLTQNGYMSRVGNLNNEYNQYKILASAGIYPDDDRQLTDAEVRAAFTKVQGISTAMTYFVESLKKLIIQQLQITIINLAATGKFYIAELRTCFTQAMKPRTCDCSKPVSAFVTCGKTFYNPTFLLSVDEQIQFEEIPDQSHSFLK</sequence>
<dbReference type="PROSITE" id="PS00531">
    <property type="entry name" value="RNASE_T2_2"/>
    <property type="match status" value="1"/>
</dbReference>
<dbReference type="InterPro" id="IPR033130">
    <property type="entry name" value="RNase_T2_His_AS_2"/>
</dbReference>
<proteinExistence type="predicted"/>
<name>A0A8S1STG5_PAROT</name>
<gene>
    <name evidence="1" type="ORF">POCTA_138.1.T0160019</name>
</gene>
<dbReference type="Pfam" id="PF00445">
    <property type="entry name" value="Ribonuclease_T2"/>
    <property type="match status" value="1"/>
</dbReference>
<dbReference type="AlphaFoldDB" id="A0A8S1STG5"/>
<dbReference type="EMBL" id="CAJJDP010000016">
    <property type="protein sequence ID" value="CAD8144185.1"/>
    <property type="molecule type" value="Genomic_DNA"/>
</dbReference>
<dbReference type="PANTHER" id="PTHR11240">
    <property type="entry name" value="RIBONUCLEASE T2"/>
    <property type="match status" value="1"/>
</dbReference>
<evidence type="ECO:0000313" key="2">
    <source>
        <dbReference type="Proteomes" id="UP000683925"/>
    </source>
</evidence>
<dbReference type="InterPro" id="IPR001568">
    <property type="entry name" value="RNase_T2-like"/>
</dbReference>
<keyword evidence="2" id="KW-1185">Reference proteome</keyword>
<organism evidence="1 2">
    <name type="scientific">Paramecium octaurelia</name>
    <dbReference type="NCBI Taxonomy" id="43137"/>
    <lineage>
        <taxon>Eukaryota</taxon>
        <taxon>Sar</taxon>
        <taxon>Alveolata</taxon>
        <taxon>Ciliophora</taxon>
        <taxon>Intramacronucleata</taxon>
        <taxon>Oligohymenophorea</taxon>
        <taxon>Peniculida</taxon>
        <taxon>Parameciidae</taxon>
        <taxon>Paramecium</taxon>
    </lineage>
</organism>
<dbReference type="GO" id="GO:0033897">
    <property type="term" value="F:ribonuclease T2 activity"/>
    <property type="evidence" value="ECO:0007669"/>
    <property type="project" value="InterPro"/>
</dbReference>
<accession>A0A8S1STG5</accession>
<reference evidence="1" key="1">
    <citation type="submission" date="2021-01" db="EMBL/GenBank/DDBJ databases">
        <authorList>
            <consortium name="Genoscope - CEA"/>
            <person name="William W."/>
        </authorList>
    </citation>
    <scope>NUCLEOTIDE SEQUENCE</scope>
</reference>